<keyword evidence="1" id="KW-0812">Transmembrane</keyword>
<keyword evidence="1" id="KW-0472">Membrane</keyword>
<reference evidence="2 3" key="1">
    <citation type="submission" date="2019-03" db="EMBL/GenBank/DDBJ databases">
        <title>Genomic analyses of the natural microbiome of Caenorhabditis elegans.</title>
        <authorList>
            <person name="Samuel B."/>
        </authorList>
    </citation>
    <scope>NUCLEOTIDE SEQUENCE [LARGE SCALE GENOMIC DNA]</scope>
    <source>
        <strain evidence="2 3">JUb89</strain>
    </source>
</reference>
<evidence type="ECO:0000313" key="2">
    <source>
        <dbReference type="EMBL" id="TCM62302.1"/>
    </source>
</evidence>
<name>A0A4R1XHN9_ACICA</name>
<dbReference type="AlphaFoldDB" id="A0A4R1XHN9"/>
<dbReference type="Proteomes" id="UP000294963">
    <property type="component" value="Unassembled WGS sequence"/>
</dbReference>
<proteinExistence type="predicted"/>
<evidence type="ECO:0000313" key="3">
    <source>
        <dbReference type="Proteomes" id="UP000294963"/>
    </source>
</evidence>
<protein>
    <submittedName>
        <fullName evidence="2">Uncharacterized protein</fullName>
    </submittedName>
</protein>
<keyword evidence="1" id="KW-1133">Transmembrane helix</keyword>
<keyword evidence="3" id="KW-1185">Reference proteome</keyword>
<accession>A0A4R1XHN9</accession>
<sequence length="60" mass="6544">MKNLINYTPKNQTKVDGKMTAKDSGVVGKVNAYGDLLYKVGLVVSMLLVASAYFYANVLK</sequence>
<evidence type="ECO:0000256" key="1">
    <source>
        <dbReference type="SAM" id="Phobius"/>
    </source>
</evidence>
<dbReference type="EMBL" id="SLVJ01000025">
    <property type="protein sequence ID" value="TCM62302.1"/>
    <property type="molecule type" value="Genomic_DNA"/>
</dbReference>
<comment type="caution">
    <text evidence="2">The sequence shown here is derived from an EMBL/GenBank/DDBJ whole genome shotgun (WGS) entry which is preliminary data.</text>
</comment>
<gene>
    <name evidence="2" type="ORF">EC844_12530</name>
</gene>
<feature type="transmembrane region" description="Helical" evidence="1">
    <location>
        <begin position="36"/>
        <end position="56"/>
    </location>
</feature>
<organism evidence="2 3">
    <name type="scientific">Acinetobacter calcoaceticus</name>
    <dbReference type="NCBI Taxonomy" id="471"/>
    <lineage>
        <taxon>Bacteria</taxon>
        <taxon>Pseudomonadati</taxon>
        <taxon>Pseudomonadota</taxon>
        <taxon>Gammaproteobacteria</taxon>
        <taxon>Moraxellales</taxon>
        <taxon>Moraxellaceae</taxon>
        <taxon>Acinetobacter</taxon>
        <taxon>Acinetobacter calcoaceticus/baumannii complex</taxon>
    </lineage>
</organism>